<proteinExistence type="predicted"/>
<protein>
    <submittedName>
        <fullName evidence="2">Uncharacterized protein</fullName>
    </submittedName>
</protein>
<organism evidence="2 3">
    <name type="scientific">Cardiocondyla obscurior</name>
    <dbReference type="NCBI Taxonomy" id="286306"/>
    <lineage>
        <taxon>Eukaryota</taxon>
        <taxon>Metazoa</taxon>
        <taxon>Ecdysozoa</taxon>
        <taxon>Arthropoda</taxon>
        <taxon>Hexapoda</taxon>
        <taxon>Insecta</taxon>
        <taxon>Pterygota</taxon>
        <taxon>Neoptera</taxon>
        <taxon>Endopterygota</taxon>
        <taxon>Hymenoptera</taxon>
        <taxon>Apocrita</taxon>
        <taxon>Aculeata</taxon>
        <taxon>Formicoidea</taxon>
        <taxon>Formicidae</taxon>
        <taxon>Myrmicinae</taxon>
        <taxon>Cardiocondyla</taxon>
    </lineage>
</organism>
<evidence type="ECO:0000313" key="2">
    <source>
        <dbReference type="EMBL" id="KAL0108499.1"/>
    </source>
</evidence>
<name>A0AAW2F100_9HYME</name>
<evidence type="ECO:0000256" key="1">
    <source>
        <dbReference type="SAM" id="MobiDB-lite"/>
    </source>
</evidence>
<keyword evidence="3" id="KW-1185">Reference proteome</keyword>
<dbReference type="EMBL" id="JADYXP020000016">
    <property type="protein sequence ID" value="KAL0108499.1"/>
    <property type="molecule type" value="Genomic_DNA"/>
</dbReference>
<comment type="caution">
    <text evidence="2">The sequence shown here is derived from an EMBL/GenBank/DDBJ whole genome shotgun (WGS) entry which is preliminary data.</text>
</comment>
<feature type="region of interest" description="Disordered" evidence="1">
    <location>
        <begin position="62"/>
        <end position="82"/>
    </location>
</feature>
<reference evidence="2 3" key="1">
    <citation type="submission" date="2023-03" db="EMBL/GenBank/DDBJ databases">
        <title>High recombination rates correlate with genetic variation in Cardiocondyla obscurior ants.</title>
        <authorList>
            <person name="Errbii M."/>
        </authorList>
    </citation>
    <scope>NUCLEOTIDE SEQUENCE [LARGE SCALE GENOMIC DNA]</scope>
    <source>
        <strain evidence="2">Alpha-2009</strain>
        <tissue evidence="2">Whole body</tissue>
    </source>
</reference>
<sequence length="118" mass="13619">MHASSTFNRKSRCCAAKKSCTRLHDKHPKFATCRQEVSEIKIRNSSRFFEDTRQTHAYSVHSPYPSIKNATGHQPQSVSSSRSVSTLGSSIWKRNTHVHMCVRILLVPRYFFLPKRAR</sequence>
<evidence type="ECO:0000313" key="3">
    <source>
        <dbReference type="Proteomes" id="UP001430953"/>
    </source>
</evidence>
<dbReference type="AlphaFoldDB" id="A0AAW2F100"/>
<dbReference type="Proteomes" id="UP001430953">
    <property type="component" value="Unassembled WGS sequence"/>
</dbReference>
<gene>
    <name evidence="2" type="ORF">PUN28_015205</name>
</gene>
<accession>A0AAW2F100</accession>